<dbReference type="InterPro" id="IPR002902">
    <property type="entry name" value="GNK2"/>
</dbReference>
<dbReference type="InterPro" id="IPR038408">
    <property type="entry name" value="GNK2_sf"/>
</dbReference>
<feature type="region of interest" description="Disordered" evidence="3">
    <location>
        <begin position="351"/>
        <end position="383"/>
    </location>
</feature>
<evidence type="ECO:0000256" key="2">
    <source>
        <dbReference type="ARBA" id="ARBA00022737"/>
    </source>
</evidence>
<evidence type="ECO:0000259" key="4">
    <source>
        <dbReference type="PROSITE" id="PS51473"/>
    </source>
</evidence>
<dbReference type="PANTHER" id="PTHR32099">
    <property type="entry name" value="CYSTEINE-RICH REPEAT SECRETORY PROTEIN"/>
    <property type="match status" value="1"/>
</dbReference>
<sequence>MTEVGSRDIDFIETDFPSIGDANKDLDLYELEEDEVILPSSSEGGELVPCPVITEDSGSSLQPTHSEDAMLLYSDSTSALAYAKDLKYHGKAKHIELRYHYVRNMVSQGEVILQHISTGSMVADPLTKPIARDVFLSHARSNYTANSTYQMNLNFLLSTLTTNASLTDGFYNATAGQNPDKVYARYLCRGDVSSDRCANCVNVSSQRIVQECPNQKEATIWYDDCILRYSNKSMFTVMEQNPIFILRNTANFSDVEQFNQVLGDLMDGLVTQAFSGSSSRKFATGEKGVTDFDKIYGLAQCTPDISRLDCESCLQGSLGNIPNCCFGNKGGRVLKPSCILMYEVYPFVESTDTAPPPSPPVNSPPPYVNSPPPPQKNTTTAGKSMIVIL</sequence>
<dbReference type="FunFam" id="3.30.430.20:FF:000003">
    <property type="entry name" value="Cysteine-rich RLK (RECEPTOR-like protein kinase) 10"/>
    <property type="match status" value="1"/>
</dbReference>
<feature type="compositionally biased region" description="Pro residues" evidence="3">
    <location>
        <begin position="354"/>
        <end position="375"/>
    </location>
</feature>
<proteinExistence type="predicted"/>
<comment type="caution">
    <text evidence="5">The sequence shown here is derived from an EMBL/GenBank/DDBJ whole genome shotgun (WGS) entry which is preliminary data.</text>
</comment>
<gene>
    <name evidence="5" type="ORF">HHK36_019462</name>
</gene>
<name>A0A834YTU9_TETSI</name>
<dbReference type="CDD" id="cd23509">
    <property type="entry name" value="Gnk2-like"/>
    <property type="match status" value="2"/>
</dbReference>
<keyword evidence="1" id="KW-0732">Signal</keyword>
<evidence type="ECO:0000313" key="6">
    <source>
        <dbReference type="Proteomes" id="UP000655225"/>
    </source>
</evidence>
<evidence type="ECO:0000313" key="5">
    <source>
        <dbReference type="EMBL" id="KAF8395514.1"/>
    </source>
</evidence>
<dbReference type="EMBL" id="JABCRI010000013">
    <property type="protein sequence ID" value="KAF8395514.1"/>
    <property type="molecule type" value="Genomic_DNA"/>
</dbReference>
<evidence type="ECO:0000256" key="1">
    <source>
        <dbReference type="ARBA" id="ARBA00022729"/>
    </source>
</evidence>
<keyword evidence="6" id="KW-1185">Reference proteome</keyword>
<dbReference type="Pfam" id="PF01657">
    <property type="entry name" value="Stress-antifung"/>
    <property type="match status" value="2"/>
</dbReference>
<feature type="domain" description="Gnk2-homologous" evidence="4">
    <location>
        <begin position="240"/>
        <end position="347"/>
    </location>
</feature>
<protein>
    <recommendedName>
        <fullName evidence="4">Gnk2-homologous domain-containing protein</fullName>
    </recommendedName>
</protein>
<dbReference type="Proteomes" id="UP000655225">
    <property type="component" value="Unassembled WGS sequence"/>
</dbReference>
<feature type="domain" description="Gnk2-homologous" evidence="4">
    <location>
        <begin position="131"/>
        <end position="234"/>
    </location>
</feature>
<dbReference type="OrthoDB" id="1909574at2759"/>
<keyword evidence="2" id="KW-0677">Repeat</keyword>
<dbReference type="AlphaFoldDB" id="A0A834YTU9"/>
<dbReference type="PANTHER" id="PTHR32099:SF42">
    <property type="entry name" value="CYSTEINE-RICH RECEPTOR-LIKE PROTEIN KINASE 9-RELATED"/>
    <property type="match status" value="1"/>
</dbReference>
<dbReference type="Gene3D" id="3.30.430.20">
    <property type="entry name" value="Gnk2 domain, C-X8-C-X2-C motif"/>
    <property type="match status" value="2"/>
</dbReference>
<dbReference type="OMA" id="VFRASEW"/>
<accession>A0A834YTU9</accession>
<dbReference type="PROSITE" id="PS51473">
    <property type="entry name" value="GNK2"/>
    <property type="match status" value="2"/>
</dbReference>
<evidence type="ECO:0000256" key="3">
    <source>
        <dbReference type="SAM" id="MobiDB-lite"/>
    </source>
</evidence>
<dbReference type="FunFam" id="3.30.430.20:FF:000002">
    <property type="entry name" value="Cysteine-rich receptor-like protein kinase 10"/>
    <property type="match status" value="1"/>
</dbReference>
<dbReference type="CDD" id="cd09272">
    <property type="entry name" value="RNase_HI_RT_Ty1"/>
    <property type="match status" value="1"/>
</dbReference>
<reference evidence="5 6" key="1">
    <citation type="submission" date="2020-04" db="EMBL/GenBank/DDBJ databases">
        <title>Plant Genome Project.</title>
        <authorList>
            <person name="Zhang R.-G."/>
        </authorList>
    </citation>
    <scope>NUCLEOTIDE SEQUENCE [LARGE SCALE GENOMIC DNA]</scope>
    <source>
        <strain evidence="5">YNK0</strain>
        <tissue evidence="5">Leaf</tissue>
    </source>
</reference>
<organism evidence="5 6">
    <name type="scientific">Tetracentron sinense</name>
    <name type="common">Spur-leaf</name>
    <dbReference type="NCBI Taxonomy" id="13715"/>
    <lineage>
        <taxon>Eukaryota</taxon>
        <taxon>Viridiplantae</taxon>
        <taxon>Streptophyta</taxon>
        <taxon>Embryophyta</taxon>
        <taxon>Tracheophyta</taxon>
        <taxon>Spermatophyta</taxon>
        <taxon>Magnoliopsida</taxon>
        <taxon>Trochodendrales</taxon>
        <taxon>Trochodendraceae</taxon>
        <taxon>Tetracentron</taxon>
    </lineage>
</organism>